<keyword evidence="1" id="KW-0812">Transmembrane</keyword>
<dbReference type="RefSeq" id="WP_246259098.1">
    <property type="nucleotide sequence ID" value="NZ_WPNZ01000006.1"/>
</dbReference>
<dbReference type="AlphaFoldDB" id="A0A6L6WUH7"/>
<comment type="caution">
    <text evidence="2">The sequence shown here is derived from an EMBL/GenBank/DDBJ whole genome shotgun (WGS) entry which is preliminary data.</text>
</comment>
<reference evidence="2 3" key="1">
    <citation type="submission" date="2019-11" db="EMBL/GenBank/DDBJ databases">
        <title>Streptomyces typhae sp. nov., a novel endophytic actinomycete isolated from the root of cattail pollen (Typha angustifolia L.).</title>
        <authorList>
            <person name="Peng C."/>
        </authorList>
    </citation>
    <scope>NUCLEOTIDE SEQUENCE [LARGE SCALE GENOMIC DNA]</scope>
    <source>
        <strain evidence="3">p1417</strain>
    </source>
</reference>
<feature type="transmembrane region" description="Helical" evidence="1">
    <location>
        <begin position="31"/>
        <end position="51"/>
    </location>
</feature>
<sequence>MRHTAATVFGFAAWWLALGVLWLLLVGPVDGLELVVGAGVGLLGAVAARAARHAVDDR</sequence>
<accession>A0A6L6WUH7</accession>
<evidence type="ECO:0008006" key="4">
    <source>
        <dbReference type="Google" id="ProtNLM"/>
    </source>
</evidence>
<evidence type="ECO:0000313" key="2">
    <source>
        <dbReference type="EMBL" id="MVO85713.1"/>
    </source>
</evidence>
<name>A0A6L6WUH7_9ACTN</name>
<gene>
    <name evidence="2" type="ORF">GPA10_13340</name>
</gene>
<keyword evidence="1" id="KW-1133">Transmembrane helix</keyword>
<protein>
    <recommendedName>
        <fullName evidence="4">DUF2530 domain-containing protein</fullName>
    </recommendedName>
</protein>
<organism evidence="2 3">
    <name type="scientific">Streptomyces typhae</name>
    <dbReference type="NCBI Taxonomy" id="2681492"/>
    <lineage>
        <taxon>Bacteria</taxon>
        <taxon>Bacillati</taxon>
        <taxon>Actinomycetota</taxon>
        <taxon>Actinomycetes</taxon>
        <taxon>Kitasatosporales</taxon>
        <taxon>Streptomycetaceae</taxon>
        <taxon>Streptomyces</taxon>
    </lineage>
</organism>
<keyword evidence="3" id="KW-1185">Reference proteome</keyword>
<dbReference type="EMBL" id="WPNZ01000006">
    <property type="protein sequence ID" value="MVO85713.1"/>
    <property type="molecule type" value="Genomic_DNA"/>
</dbReference>
<dbReference type="Proteomes" id="UP000483802">
    <property type="component" value="Unassembled WGS sequence"/>
</dbReference>
<feature type="transmembrane region" description="Helical" evidence="1">
    <location>
        <begin position="7"/>
        <end position="25"/>
    </location>
</feature>
<evidence type="ECO:0000256" key="1">
    <source>
        <dbReference type="SAM" id="Phobius"/>
    </source>
</evidence>
<proteinExistence type="predicted"/>
<evidence type="ECO:0000313" key="3">
    <source>
        <dbReference type="Proteomes" id="UP000483802"/>
    </source>
</evidence>
<keyword evidence="1" id="KW-0472">Membrane</keyword>